<keyword evidence="2" id="KW-1185">Reference proteome</keyword>
<dbReference type="Proteomes" id="UP001152531">
    <property type="component" value="Unassembled WGS sequence"/>
</dbReference>
<dbReference type="EMBL" id="CALSDN010000012">
    <property type="protein sequence ID" value="CAH6722988.1"/>
    <property type="molecule type" value="Genomic_DNA"/>
</dbReference>
<reference evidence="1" key="1">
    <citation type="submission" date="2022-06" db="EMBL/GenBank/DDBJ databases">
        <authorList>
            <person name="Legras J.-L."/>
            <person name="Devillers H."/>
            <person name="Grondin C."/>
        </authorList>
    </citation>
    <scope>NUCLEOTIDE SEQUENCE</scope>
    <source>
        <strain evidence="1">CLIB 1444</strain>
    </source>
</reference>
<gene>
    <name evidence="1" type="ORF">CLIB1444_12S01750</name>
</gene>
<name>A0ACA9YEA1_9ASCO</name>
<sequence length="396" mass="42684">MFVQFTQKAFYLMALAWVLSFSEATSIPGGFQKRGDKVIKLDFNKVAGKTSYLPPVENKKKRAGTFEFPLDNKGSYYLADIWVGSNGDKISVDVDTGSSDLWLIDSASGVSATDGSYDHSKSSSYKYVASGFSIGYADGSYAKGDWVSDKVSLIEDGSVSIPALEFGDATDTTITYGILGIGLPNLEAASTEYDNLPVSLKKQGYISKNAYSLYLNSAEATTGSVLFGGIDKAKYSGDLVSLPVTSSNRLNLDVKSFSIGDVTVNTGVSTTLDSGSTISYLNPDLLSQFASKLGLTYQDGDSPFYYWDNCEDAGDLKVSFDGVDITVPKSYVTSPLQYNDGSTSPACALLVLPDDRFNILGDNFLRNAYVVYDLDDMKISLAPVKYSTDEDISPIS</sequence>
<proteinExistence type="predicted"/>
<comment type="caution">
    <text evidence="1">The sequence shown here is derived from an EMBL/GenBank/DDBJ whole genome shotgun (WGS) entry which is preliminary data.</text>
</comment>
<evidence type="ECO:0000313" key="1">
    <source>
        <dbReference type="EMBL" id="CAH6722988.1"/>
    </source>
</evidence>
<protein>
    <submittedName>
        <fullName evidence="1">Candidapepsin</fullName>
    </submittedName>
</protein>
<organism evidence="1 2">
    <name type="scientific">[Candida] jaroonii</name>
    <dbReference type="NCBI Taxonomy" id="467808"/>
    <lineage>
        <taxon>Eukaryota</taxon>
        <taxon>Fungi</taxon>
        <taxon>Dikarya</taxon>
        <taxon>Ascomycota</taxon>
        <taxon>Saccharomycotina</taxon>
        <taxon>Pichiomycetes</taxon>
        <taxon>Debaryomycetaceae</taxon>
        <taxon>Yamadazyma</taxon>
    </lineage>
</organism>
<evidence type="ECO:0000313" key="2">
    <source>
        <dbReference type="Proteomes" id="UP001152531"/>
    </source>
</evidence>
<accession>A0ACA9YEA1</accession>